<evidence type="ECO:0008006" key="6">
    <source>
        <dbReference type="Google" id="ProtNLM"/>
    </source>
</evidence>
<dbReference type="SUPFAM" id="SSF53098">
    <property type="entry name" value="Ribonuclease H-like"/>
    <property type="match status" value="1"/>
</dbReference>
<evidence type="ECO:0000259" key="3">
    <source>
        <dbReference type="Pfam" id="PF13966"/>
    </source>
</evidence>
<dbReference type="GO" id="GO:0003676">
    <property type="term" value="F:nucleic acid binding"/>
    <property type="evidence" value="ECO:0007669"/>
    <property type="project" value="InterPro"/>
</dbReference>
<feature type="compositionally biased region" description="Basic and acidic residues" evidence="1">
    <location>
        <begin position="175"/>
        <end position="184"/>
    </location>
</feature>
<dbReference type="GO" id="GO:0004523">
    <property type="term" value="F:RNA-DNA hybrid ribonuclease activity"/>
    <property type="evidence" value="ECO:0007669"/>
    <property type="project" value="InterPro"/>
</dbReference>
<sequence length="1272" mass="145770">MEALEGLWEKFSLSDRKGHTVDLLSTPDQPKSFLAAKFLTRRALIVESMARTFKPLWRTDHGFTVRDLNDNRLVFVFEDEANRERVMMGEPWAYDKHLVILKRIEEDEAIEEVEFCETSFWVQLHGLPVRRMNYEVATAFGSSLGKIDHVSEGDASAEGGMAMRVRLRESTEHPWRKMEVKVEGIVRPPPQKHKTPPHTQPRPHTQPPSTTSPSHTSPIIPPPPPNNPTPISPAPPQTTTATPPSPIPPPIIETATAQTPTSIDFMTDMEVEENPLTARIRERGSVYFGSRKSISEFEEVWTTDLDCEKTIEAAWRTTKPGVPMYAVWEKIHACHRDLRKWSKNNFGNIQRQIRETESQLKKVEFLSMQGRDHSQVITLKGKLHALLAKNERLWRQRSRVEWLKNGDRNTRYFHCKATQRKRRNHVYRLKDQAGVWTSQLDQVEQVVECIPQVVTLEMNNLLTCEFTPEEVTTALKQMGPLKALGPDGLPPLFYQKYWHLLGEDITKAVLNCLNSGKILKAINHTYITLIPKVKNPEDVKEFRPIKGLNSLIQKAKNAGELQGVSISRGDPKITHLFFVDDSLLFCKATTHDESCIQAILKEYKEASGQQINRLKTTIFFQQINPPRRAKYANFSQIKERVWSKLKGWKEKLISQAGREVLIKSVAQAIPTYAMSCFHLRTRLIQEIEVLICRFWWGQDGNRGKMHWLPWNTLCKSKINGGLGLRELGMFNEALLAKQVWRLMHNTSSLFYKVFKARYFPHCSVLDAQPNMRSSFAWKSILGAKNLTRKGLIWSVGTGSKVRIWEDKWMPTRHHHNIISPHPPNTPLIHVRQLIDDQTSTWRETKIRTTFLPHKAETILGISLSSYNQDDTAIWGGTKNGVYAVRSGYHLLLNESYQEIPRSSDTTLVTHIWNTIWSLRVLVKIRHFLWRACHESLPTRKNLHHRHVQADPRLPWGGLLKVDQYLDFMELMHCCIRLLSISNLQLFAVITWSIWYRRNCLWQDQPTDTNDQLVHRAQRILWDFLEAQENPNLPTRNTNPQTEIKWKPPQLGRYKVNYDGAMFEKTNEARIGVIIRNHKGEVMASMCHKIHYPHSVEVMEAYAARSAAQLAIDVGFKEVDIEGDSITIVNALLNSAPCCTFYGHLVNDTKNAAHSFFSVQFLHVKRDGNLVAHSLTKRARFSKPFEVWMEFVPHDVVSILGVVPQEGLHILLIQHLGLGHPVVDPSEDAEDFAGDFPLPLAEAEAAWQAWAANLQISASSSGDFPLRKSGMDG</sequence>
<dbReference type="AlphaFoldDB" id="A0A2N9J8S3"/>
<protein>
    <recommendedName>
        <fullName evidence="6">RNase H type-1 domain-containing protein</fullName>
    </recommendedName>
</protein>
<evidence type="ECO:0000256" key="1">
    <source>
        <dbReference type="SAM" id="MobiDB-lite"/>
    </source>
</evidence>
<accession>A0A2N9J8S3</accession>
<evidence type="ECO:0000313" key="5">
    <source>
        <dbReference type="EMBL" id="SPD32930.1"/>
    </source>
</evidence>
<feature type="domain" description="DUF4283" evidence="4">
    <location>
        <begin position="31"/>
        <end position="111"/>
    </location>
</feature>
<feature type="compositionally biased region" description="Low complexity" evidence="1">
    <location>
        <begin position="207"/>
        <end position="218"/>
    </location>
</feature>
<dbReference type="InterPro" id="IPR012337">
    <property type="entry name" value="RNaseH-like_sf"/>
</dbReference>
<dbReference type="InterPro" id="IPR036397">
    <property type="entry name" value="RNaseH_sf"/>
</dbReference>
<dbReference type="InterPro" id="IPR025558">
    <property type="entry name" value="DUF4283"/>
</dbReference>
<evidence type="ECO:0000259" key="4">
    <source>
        <dbReference type="Pfam" id="PF14111"/>
    </source>
</evidence>
<dbReference type="InterPro" id="IPR026960">
    <property type="entry name" value="RVT-Znf"/>
</dbReference>
<gene>
    <name evidence="5" type="ORF">FSB_LOCUS60812</name>
</gene>
<feature type="domain" description="RNase H type-1" evidence="2">
    <location>
        <begin position="1056"/>
        <end position="1178"/>
    </location>
</feature>
<dbReference type="InterPro" id="IPR044730">
    <property type="entry name" value="RNase_H-like_dom_plant"/>
</dbReference>
<feature type="compositionally biased region" description="Pro residues" evidence="1">
    <location>
        <begin position="219"/>
        <end position="236"/>
    </location>
</feature>
<dbReference type="Pfam" id="PF13456">
    <property type="entry name" value="RVT_3"/>
    <property type="match status" value="1"/>
</dbReference>
<proteinExistence type="predicted"/>
<dbReference type="Pfam" id="PF14111">
    <property type="entry name" value="DUF4283"/>
    <property type="match status" value="1"/>
</dbReference>
<dbReference type="CDD" id="cd06222">
    <property type="entry name" value="RNase_H_like"/>
    <property type="match status" value="1"/>
</dbReference>
<dbReference type="InterPro" id="IPR002156">
    <property type="entry name" value="RNaseH_domain"/>
</dbReference>
<reference evidence="5" key="1">
    <citation type="submission" date="2018-02" db="EMBL/GenBank/DDBJ databases">
        <authorList>
            <person name="Cohen D.B."/>
            <person name="Kent A.D."/>
        </authorList>
    </citation>
    <scope>NUCLEOTIDE SEQUENCE</scope>
</reference>
<dbReference type="Pfam" id="PF13966">
    <property type="entry name" value="zf-RVT"/>
    <property type="match status" value="1"/>
</dbReference>
<dbReference type="PANTHER" id="PTHR33116:SF86">
    <property type="entry name" value="REVERSE TRANSCRIPTASE DOMAIN-CONTAINING PROTEIN"/>
    <property type="match status" value="1"/>
</dbReference>
<name>A0A2N9J8S3_FAGSY</name>
<feature type="region of interest" description="Disordered" evidence="1">
    <location>
        <begin position="175"/>
        <end position="253"/>
    </location>
</feature>
<dbReference type="EMBL" id="OIVN01006427">
    <property type="protein sequence ID" value="SPD32930.1"/>
    <property type="molecule type" value="Genomic_DNA"/>
</dbReference>
<dbReference type="Gene3D" id="3.30.420.10">
    <property type="entry name" value="Ribonuclease H-like superfamily/Ribonuclease H"/>
    <property type="match status" value="1"/>
</dbReference>
<dbReference type="PANTHER" id="PTHR33116">
    <property type="entry name" value="REVERSE TRANSCRIPTASE ZINC-BINDING DOMAIN-CONTAINING PROTEIN-RELATED-RELATED"/>
    <property type="match status" value="1"/>
</dbReference>
<organism evidence="5">
    <name type="scientific">Fagus sylvatica</name>
    <name type="common">Beechnut</name>
    <dbReference type="NCBI Taxonomy" id="28930"/>
    <lineage>
        <taxon>Eukaryota</taxon>
        <taxon>Viridiplantae</taxon>
        <taxon>Streptophyta</taxon>
        <taxon>Embryophyta</taxon>
        <taxon>Tracheophyta</taxon>
        <taxon>Spermatophyta</taxon>
        <taxon>Magnoliopsida</taxon>
        <taxon>eudicotyledons</taxon>
        <taxon>Gunneridae</taxon>
        <taxon>Pentapetalae</taxon>
        <taxon>rosids</taxon>
        <taxon>fabids</taxon>
        <taxon>Fagales</taxon>
        <taxon>Fagaceae</taxon>
        <taxon>Fagus</taxon>
    </lineage>
</organism>
<evidence type="ECO:0000259" key="2">
    <source>
        <dbReference type="Pfam" id="PF13456"/>
    </source>
</evidence>
<feature type="domain" description="Reverse transcriptase zinc-binding" evidence="3">
    <location>
        <begin position="884"/>
        <end position="951"/>
    </location>
</feature>